<feature type="region of interest" description="Disordered" evidence="1">
    <location>
        <begin position="71"/>
        <end position="93"/>
    </location>
</feature>
<evidence type="ECO:0000256" key="1">
    <source>
        <dbReference type="SAM" id="MobiDB-lite"/>
    </source>
</evidence>
<organism evidence="2 3">
    <name type="scientific">Euphydryas editha</name>
    <name type="common">Edith's checkerspot</name>
    <dbReference type="NCBI Taxonomy" id="104508"/>
    <lineage>
        <taxon>Eukaryota</taxon>
        <taxon>Metazoa</taxon>
        <taxon>Ecdysozoa</taxon>
        <taxon>Arthropoda</taxon>
        <taxon>Hexapoda</taxon>
        <taxon>Insecta</taxon>
        <taxon>Pterygota</taxon>
        <taxon>Neoptera</taxon>
        <taxon>Endopterygota</taxon>
        <taxon>Lepidoptera</taxon>
        <taxon>Glossata</taxon>
        <taxon>Ditrysia</taxon>
        <taxon>Papilionoidea</taxon>
        <taxon>Nymphalidae</taxon>
        <taxon>Nymphalinae</taxon>
        <taxon>Euphydryas</taxon>
    </lineage>
</organism>
<sequence length="178" mass="20056">MTKLAKSRVTGHRLRKRAAAAPVASRLPLWPSRHDRRRPRARAHAAIFEGHSPGFASRLAEHLSAAPRGRRSMLATRLRPRPRPSVPDAGRPHRCIRPDPLPAHTDLLLHTSNGPSCESFRCDVYMSPFRVCLPCFSLRYYKLKLSYIMTIIVCARSKPLAMHGACRAEDYICTDAHC</sequence>
<keyword evidence="3" id="KW-1185">Reference proteome</keyword>
<reference evidence="2" key="1">
    <citation type="submission" date="2022-03" db="EMBL/GenBank/DDBJ databases">
        <authorList>
            <person name="Tunstrom K."/>
        </authorList>
    </citation>
    <scope>NUCLEOTIDE SEQUENCE</scope>
</reference>
<gene>
    <name evidence="2" type="ORF">EEDITHA_LOCUS3246</name>
</gene>
<dbReference type="EMBL" id="CAKOGL010000005">
    <property type="protein sequence ID" value="CAH2086930.1"/>
    <property type="molecule type" value="Genomic_DNA"/>
</dbReference>
<dbReference type="Proteomes" id="UP001153954">
    <property type="component" value="Unassembled WGS sequence"/>
</dbReference>
<comment type="caution">
    <text evidence="2">The sequence shown here is derived from an EMBL/GenBank/DDBJ whole genome shotgun (WGS) entry which is preliminary data.</text>
</comment>
<protein>
    <submittedName>
        <fullName evidence="2">Uncharacterized protein</fullName>
    </submittedName>
</protein>
<evidence type="ECO:0000313" key="2">
    <source>
        <dbReference type="EMBL" id="CAH2086930.1"/>
    </source>
</evidence>
<evidence type="ECO:0000313" key="3">
    <source>
        <dbReference type="Proteomes" id="UP001153954"/>
    </source>
</evidence>
<name>A0AAU9TQU8_EUPED</name>
<dbReference type="AlphaFoldDB" id="A0AAU9TQU8"/>
<feature type="compositionally biased region" description="Basic residues" evidence="1">
    <location>
        <begin position="1"/>
        <end position="18"/>
    </location>
</feature>
<feature type="region of interest" description="Disordered" evidence="1">
    <location>
        <begin position="1"/>
        <end position="20"/>
    </location>
</feature>
<accession>A0AAU9TQU8</accession>
<proteinExistence type="predicted"/>